<evidence type="ECO:0000313" key="1">
    <source>
        <dbReference type="EMBL" id="KKM71444.1"/>
    </source>
</evidence>
<name>A0A0F9JNQ9_9ZZZZ</name>
<gene>
    <name evidence="1" type="ORF">LCGC14_1430530</name>
</gene>
<reference evidence="1" key="1">
    <citation type="journal article" date="2015" name="Nature">
        <title>Complex archaea that bridge the gap between prokaryotes and eukaryotes.</title>
        <authorList>
            <person name="Spang A."/>
            <person name="Saw J.H."/>
            <person name="Jorgensen S.L."/>
            <person name="Zaremba-Niedzwiedzka K."/>
            <person name="Martijn J."/>
            <person name="Lind A.E."/>
            <person name="van Eijk R."/>
            <person name="Schleper C."/>
            <person name="Guy L."/>
            <person name="Ettema T.J."/>
        </authorList>
    </citation>
    <scope>NUCLEOTIDE SEQUENCE</scope>
</reference>
<comment type="caution">
    <text evidence="1">The sequence shown here is derived from an EMBL/GenBank/DDBJ whole genome shotgun (WGS) entry which is preliminary data.</text>
</comment>
<organism evidence="1">
    <name type="scientific">marine sediment metagenome</name>
    <dbReference type="NCBI Taxonomy" id="412755"/>
    <lineage>
        <taxon>unclassified sequences</taxon>
        <taxon>metagenomes</taxon>
        <taxon>ecological metagenomes</taxon>
    </lineage>
</organism>
<accession>A0A0F9JNQ9</accession>
<sequence length="633" mass="73364">MTISKDNFIVVYRLGDTDSKEWAEYYAGKHNMSISNIGGSEKGKRWQVDGQLVGVGCSDEEILDSDGDFNKEVLFPIQGALEGNILTGNPSQESFTIWGIILGYNVPGGYYYREDPSQGEYRIISSTSRVARGCSKTDGSYNEFSLQVKNKLYDRSIYSRYGADDIQHSLIVSRIDAPTLLLAKQYVDQAEALNKKRIANGLFYIDPYSDKVGAEADDYRDLLLDFKNNLLPTLNLDSWSTTFLDPYIDVAIPFAREDSFMWSWFTNRAHSTFFQTNTASRAFFYNADYDGAETIRNINGNTWPILAMNGGYAACAGAMDDPTISGFLNPNAFFKSLFRGSTMGEAYLFSLPYLDWTMTLFGDPLSYVFFPGELVVDDDSIEENESWYLMSRELAKVSAYYYKQEQETIDIRNLVVDRTSSDIDAEQLIPLLNSSQKLYLSTSKDIRRSKSITSVRQLFAYPVQRYRYWGESQTFPPIDLYLTNQNFKVSRLLIDVVKNIDISEDNLLNEGWWEFEFELRDEVVDFVNYYFLLEVYNNPIMSHEYLEFTRNSYDIDNWLYEKEKDIFVPIPQIGVSSSYIGRKIRYQSREDTALIKYNEYLDRGETYYFRIIQYTRVPEMAYDYRNFEQIIYT</sequence>
<dbReference type="AlphaFoldDB" id="A0A0F9JNQ9"/>
<proteinExistence type="predicted"/>
<dbReference type="EMBL" id="LAZR01009633">
    <property type="protein sequence ID" value="KKM71444.1"/>
    <property type="molecule type" value="Genomic_DNA"/>
</dbReference>
<protein>
    <submittedName>
        <fullName evidence="1">Uncharacterized protein</fullName>
    </submittedName>
</protein>